<gene>
    <name evidence="9" type="primary">ftsQ</name>
    <name evidence="12" type="ORF">EKN06_10320</name>
</gene>
<evidence type="ECO:0000313" key="13">
    <source>
        <dbReference type="Proteomes" id="UP000283003"/>
    </source>
</evidence>
<dbReference type="GO" id="GO:0005886">
    <property type="term" value="C:plasma membrane"/>
    <property type="evidence" value="ECO:0007669"/>
    <property type="project" value="UniProtKB-SubCell"/>
</dbReference>
<feature type="domain" description="POTRA" evidence="11">
    <location>
        <begin position="92"/>
        <end position="160"/>
    </location>
</feature>
<keyword evidence="2 9" id="KW-1003">Cell membrane</keyword>
<keyword evidence="5 9" id="KW-0812">Transmembrane</keyword>
<name>A0A437GWT2_9SPHN</name>
<dbReference type="GO" id="GO:0090529">
    <property type="term" value="P:cell septum assembly"/>
    <property type="evidence" value="ECO:0007669"/>
    <property type="project" value="InterPro"/>
</dbReference>
<proteinExistence type="inferred from homology"/>
<evidence type="ECO:0000256" key="2">
    <source>
        <dbReference type="ARBA" id="ARBA00022475"/>
    </source>
</evidence>
<dbReference type="Pfam" id="PF03799">
    <property type="entry name" value="FtsQ_DivIB_C"/>
    <property type="match status" value="1"/>
</dbReference>
<dbReference type="InterPro" id="IPR013685">
    <property type="entry name" value="POTRA_FtsQ_type"/>
</dbReference>
<evidence type="ECO:0000259" key="11">
    <source>
        <dbReference type="PROSITE" id="PS51779"/>
    </source>
</evidence>
<dbReference type="AlphaFoldDB" id="A0A437GWT2"/>
<dbReference type="InterPro" id="IPR026579">
    <property type="entry name" value="FtsQ"/>
</dbReference>
<evidence type="ECO:0000256" key="9">
    <source>
        <dbReference type="HAMAP-Rule" id="MF_00911"/>
    </source>
</evidence>
<evidence type="ECO:0000256" key="6">
    <source>
        <dbReference type="ARBA" id="ARBA00022989"/>
    </source>
</evidence>
<keyword evidence="7 9" id="KW-0472">Membrane</keyword>
<keyword evidence="3 9" id="KW-0997">Cell inner membrane</keyword>
<evidence type="ECO:0000256" key="8">
    <source>
        <dbReference type="ARBA" id="ARBA00023306"/>
    </source>
</evidence>
<evidence type="ECO:0000256" key="1">
    <source>
        <dbReference type="ARBA" id="ARBA00004370"/>
    </source>
</evidence>
<evidence type="ECO:0000256" key="4">
    <source>
        <dbReference type="ARBA" id="ARBA00022618"/>
    </source>
</evidence>
<evidence type="ECO:0000313" key="12">
    <source>
        <dbReference type="EMBL" id="RVQ66411.1"/>
    </source>
</evidence>
<dbReference type="PANTHER" id="PTHR35851:SF1">
    <property type="entry name" value="CELL DIVISION PROTEIN FTSQ"/>
    <property type="match status" value="1"/>
</dbReference>
<comment type="subcellular location">
    <subcellularLocation>
        <location evidence="9">Cell inner membrane</location>
        <topology evidence="9">Single-pass type II membrane protein</topology>
    </subcellularLocation>
    <subcellularLocation>
        <location evidence="1">Membrane</location>
    </subcellularLocation>
    <text evidence="9">Localizes to the division septum.</text>
</comment>
<feature type="transmembrane region" description="Helical" evidence="9">
    <location>
        <begin position="53"/>
        <end position="75"/>
    </location>
</feature>
<feature type="region of interest" description="Disordered" evidence="10">
    <location>
        <begin position="296"/>
        <end position="316"/>
    </location>
</feature>
<keyword evidence="8 9" id="KW-0131">Cell cycle</keyword>
<dbReference type="Proteomes" id="UP000283003">
    <property type="component" value="Unassembled WGS sequence"/>
</dbReference>
<dbReference type="InterPro" id="IPR005548">
    <property type="entry name" value="Cell_div_FtsQ/DivIB_C"/>
</dbReference>
<dbReference type="OrthoDB" id="9783091at2"/>
<dbReference type="PANTHER" id="PTHR35851">
    <property type="entry name" value="CELL DIVISION PROTEIN FTSQ"/>
    <property type="match status" value="1"/>
</dbReference>
<feature type="region of interest" description="Disordered" evidence="10">
    <location>
        <begin position="1"/>
        <end position="20"/>
    </location>
</feature>
<sequence length="316" mass="34228">MSTTIKRGGKGVRRAASARGKKRAVAGAKARTGGLLNSLFGSLGLSERALQRLFTGFIVLVAMAVLWALAVVSGLPAFADDKIGRLAADTGFAVRRVEVHGVERMDEQEIYRRAIAAQAQPMTRLDVSALRDELVLLPWVRDARVSRQLPDTLVIDVIERTPHAVLQQGEKFVLIDPSGHRLEPVPASRAENMLVMKGDGAAERAADLAILLDAAPALQKQVRGAEWIGNRRWNLTFSTDQVIALPEGEEEAADALVAFAQMDGMNRMLGGKVAVFDMRDTSKIYMRVPGRAEEDRAARAEAKQLAAETARKAGGD</sequence>
<keyword evidence="13" id="KW-1185">Reference proteome</keyword>
<dbReference type="Pfam" id="PF08478">
    <property type="entry name" value="POTRA_1"/>
    <property type="match status" value="1"/>
</dbReference>
<evidence type="ECO:0000256" key="7">
    <source>
        <dbReference type="ARBA" id="ARBA00023136"/>
    </source>
</evidence>
<dbReference type="Gene3D" id="3.10.20.310">
    <property type="entry name" value="membrane protein fhac"/>
    <property type="match status" value="1"/>
</dbReference>
<dbReference type="EMBL" id="RXOL01000004">
    <property type="protein sequence ID" value="RVQ66411.1"/>
    <property type="molecule type" value="Genomic_DNA"/>
</dbReference>
<accession>A0A437GWT2</accession>
<keyword evidence="6 9" id="KW-1133">Transmembrane helix</keyword>
<evidence type="ECO:0000256" key="10">
    <source>
        <dbReference type="SAM" id="MobiDB-lite"/>
    </source>
</evidence>
<protein>
    <recommendedName>
        <fullName evidence="9">Cell division protein FtsQ</fullName>
    </recommendedName>
</protein>
<dbReference type="GO" id="GO:0043093">
    <property type="term" value="P:FtsZ-dependent cytokinesis"/>
    <property type="evidence" value="ECO:0007669"/>
    <property type="project" value="UniProtKB-UniRule"/>
</dbReference>
<dbReference type="GO" id="GO:0032153">
    <property type="term" value="C:cell division site"/>
    <property type="evidence" value="ECO:0007669"/>
    <property type="project" value="UniProtKB-UniRule"/>
</dbReference>
<reference evidence="12 13" key="1">
    <citation type="submission" date="2018-12" db="EMBL/GenBank/DDBJ databases">
        <title>Croceicoccus ponticola sp. nov., a lipolytic bacterium isolated from seawater.</title>
        <authorList>
            <person name="Yoon J.-H."/>
        </authorList>
    </citation>
    <scope>NUCLEOTIDE SEQUENCE [LARGE SCALE GENOMIC DNA]</scope>
    <source>
        <strain evidence="12 13">GM-16</strain>
    </source>
</reference>
<dbReference type="RefSeq" id="WP_127612834.1">
    <property type="nucleotide sequence ID" value="NZ_RXOL01000004.1"/>
</dbReference>
<evidence type="ECO:0000256" key="5">
    <source>
        <dbReference type="ARBA" id="ARBA00022692"/>
    </source>
</evidence>
<dbReference type="PROSITE" id="PS51779">
    <property type="entry name" value="POTRA"/>
    <property type="match status" value="1"/>
</dbReference>
<organism evidence="12 13">
    <name type="scientific">Croceicoccus ponticola</name>
    <dbReference type="NCBI Taxonomy" id="2217664"/>
    <lineage>
        <taxon>Bacteria</taxon>
        <taxon>Pseudomonadati</taxon>
        <taxon>Pseudomonadota</taxon>
        <taxon>Alphaproteobacteria</taxon>
        <taxon>Sphingomonadales</taxon>
        <taxon>Erythrobacteraceae</taxon>
        <taxon>Croceicoccus</taxon>
    </lineage>
</organism>
<comment type="function">
    <text evidence="9">Essential cell division protein.</text>
</comment>
<comment type="caution">
    <text evidence="12">The sequence shown here is derived from an EMBL/GenBank/DDBJ whole genome shotgun (WGS) entry which is preliminary data.</text>
</comment>
<dbReference type="InterPro" id="IPR034746">
    <property type="entry name" value="POTRA"/>
</dbReference>
<evidence type="ECO:0000256" key="3">
    <source>
        <dbReference type="ARBA" id="ARBA00022519"/>
    </source>
</evidence>
<keyword evidence="4 9" id="KW-0132">Cell division</keyword>
<comment type="similarity">
    <text evidence="9">Belongs to the FtsQ/DivIB family. FtsQ subfamily.</text>
</comment>
<dbReference type="HAMAP" id="MF_00911">
    <property type="entry name" value="FtsQ_subfam"/>
    <property type="match status" value="1"/>
</dbReference>